<dbReference type="Pfam" id="PF00512">
    <property type="entry name" value="HisKA"/>
    <property type="match status" value="1"/>
</dbReference>
<keyword evidence="9 13" id="KW-1133">Transmembrane helix</keyword>
<evidence type="ECO:0000313" key="17">
    <source>
        <dbReference type="Proteomes" id="UP000078368"/>
    </source>
</evidence>
<accession>A0A179B3L0</accession>
<evidence type="ECO:0000256" key="6">
    <source>
        <dbReference type="ARBA" id="ARBA00022679"/>
    </source>
</evidence>
<dbReference type="Gene3D" id="3.30.565.10">
    <property type="entry name" value="Histidine kinase-like ATPase, C-terminal domain"/>
    <property type="match status" value="1"/>
</dbReference>
<dbReference type="SUPFAM" id="SSF55874">
    <property type="entry name" value="ATPase domain of HSP90 chaperone/DNA topoisomerase II/histidine kinase"/>
    <property type="match status" value="1"/>
</dbReference>
<keyword evidence="6" id="KW-0808">Transferase</keyword>
<dbReference type="SUPFAM" id="SSF47384">
    <property type="entry name" value="Homodimeric domain of signal transducing histidine kinase"/>
    <property type="match status" value="1"/>
</dbReference>
<evidence type="ECO:0000256" key="11">
    <source>
        <dbReference type="ARBA" id="ARBA00023136"/>
    </source>
</evidence>
<evidence type="ECO:0000256" key="4">
    <source>
        <dbReference type="ARBA" id="ARBA00012438"/>
    </source>
</evidence>
<evidence type="ECO:0000259" key="15">
    <source>
        <dbReference type="PROSITE" id="PS50885"/>
    </source>
</evidence>
<feature type="compositionally biased region" description="Low complexity" evidence="12">
    <location>
        <begin position="511"/>
        <end position="523"/>
    </location>
</feature>
<dbReference type="GO" id="GO:0005509">
    <property type="term" value="F:calcium ion binding"/>
    <property type="evidence" value="ECO:0007669"/>
    <property type="project" value="UniProtKB-ARBA"/>
</dbReference>
<feature type="compositionally biased region" description="Basic and acidic residues" evidence="12">
    <location>
        <begin position="550"/>
        <end position="578"/>
    </location>
</feature>
<dbReference type="InterPro" id="IPR036097">
    <property type="entry name" value="HisK_dim/P_sf"/>
</dbReference>
<evidence type="ECO:0000256" key="5">
    <source>
        <dbReference type="ARBA" id="ARBA00022553"/>
    </source>
</evidence>
<dbReference type="InterPro" id="IPR004358">
    <property type="entry name" value="Sig_transdc_His_kin-like_C"/>
</dbReference>
<evidence type="ECO:0000256" key="8">
    <source>
        <dbReference type="ARBA" id="ARBA00022777"/>
    </source>
</evidence>
<evidence type="ECO:0000256" key="10">
    <source>
        <dbReference type="ARBA" id="ARBA00023012"/>
    </source>
</evidence>
<feature type="transmembrane region" description="Helical" evidence="13">
    <location>
        <begin position="191"/>
        <end position="214"/>
    </location>
</feature>
<dbReference type="EC" id="2.7.13.3" evidence="4"/>
<dbReference type="AlphaFoldDB" id="A0A179B3L0"/>
<evidence type="ECO:0000256" key="7">
    <source>
        <dbReference type="ARBA" id="ARBA00022692"/>
    </source>
</evidence>
<feature type="compositionally biased region" description="Low complexity" evidence="12">
    <location>
        <begin position="539"/>
        <end position="549"/>
    </location>
</feature>
<dbReference type="GO" id="GO:0000155">
    <property type="term" value="F:phosphorelay sensor kinase activity"/>
    <property type="evidence" value="ECO:0007669"/>
    <property type="project" value="InterPro"/>
</dbReference>
<dbReference type="EMBL" id="LVZK01000001">
    <property type="protein sequence ID" value="OAP86286.1"/>
    <property type="molecule type" value="Genomic_DNA"/>
</dbReference>
<evidence type="ECO:0000313" key="16">
    <source>
        <dbReference type="EMBL" id="OAP86286.1"/>
    </source>
</evidence>
<dbReference type="CDD" id="cd00082">
    <property type="entry name" value="HisKA"/>
    <property type="match status" value="1"/>
</dbReference>
<evidence type="ECO:0000256" key="1">
    <source>
        <dbReference type="ARBA" id="ARBA00000085"/>
    </source>
</evidence>
<dbReference type="Gene3D" id="1.10.287.130">
    <property type="match status" value="1"/>
</dbReference>
<dbReference type="SMART" id="SM00304">
    <property type="entry name" value="HAMP"/>
    <property type="match status" value="1"/>
</dbReference>
<keyword evidence="10" id="KW-0902">Two-component regulatory system</keyword>
<dbReference type="FunFam" id="3.30.565.10:FF:000006">
    <property type="entry name" value="Sensor histidine kinase WalK"/>
    <property type="match status" value="1"/>
</dbReference>
<comment type="cofactor">
    <cofactor evidence="2">
        <name>a divalent metal cation</name>
        <dbReference type="ChEBI" id="CHEBI:60240"/>
    </cofactor>
</comment>
<evidence type="ECO:0000259" key="14">
    <source>
        <dbReference type="PROSITE" id="PS50109"/>
    </source>
</evidence>
<evidence type="ECO:0000256" key="13">
    <source>
        <dbReference type="SAM" id="Phobius"/>
    </source>
</evidence>
<keyword evidence="7 13" id="KW-0812">Transmembrane</keyword>
<dbReference type="InterPro" id="IPR003660">
    <property type="entry name" value="HAMP_dom"/>
</dbReference>
<comment type="catalytic activity">
    <reaction evidence="1">
        <text>ATP + protein L-histidine = ADP + protein N-phospho-L-histidine.</text>
        <dbReference type="EC" id="2.7.13.3"/>
    </reaction>
</comment>
<dbReference type="SMART" id="SM00388">
    <property type="entry name" value="HisKA"/>
    <property type="match status" value="1"/>
</dbReference>
<gene>
    <name evidence="16" type="ORF">A4H34_03725</name>
</gene>
<comment type="caution">
    <text evidence="16">The sequence shown here is derived from an EMBL/GenBank/DDBJ whole genome shotgun (WGS) entry which is preliminary data.</text>
</comment>
<dbReference type="InterPro" id="IPR003594">
    <property type="entry name" value="HATPase_dom"/>
</dbReference>
<keyword evidence="8" id="KW-0418">Kinase</keyword>
<protein>
    <recommendedName>
        <fullName evidence="4">histidine kinase</fullName>
        <ecNumber evidence="4">2.7.13.3</ecNumber>
    </recommendedName>
</protein>
<dbReference type="InterPro" id="IPR005467">
    <property type="entry name" value="His_kinase_dom"/>
</dbReference>
<dbReference type="GO" id="GO:0005886">
    <property type="term" value="C:plasma membrane"/>
    <property type="evidence" value="ECO:0007669"/>
    <property type="project" value="UniProtKB-SubCell"/>
</dbReference>
<proteinExistence type="predicted"/>
<dbReference type="Pfam" id="PF02518">
    <property type="entry name" value="HATPase_c"/>
    <property type="match status" value="1"/>
</dbReference>
<dbReference type="STRING" id="1823756.A4H34_03725"/>
<dbReference type="PRINTS" id="PR00344">
    <property type="entry name" value="BCTRLSENSOR"/>
</dbReference>
<dbReference type="SMART" id="SM00387">
    <property type="entry name" value="HATPase_c"/>
    <property type="match status" value="1"/>
</dbReference>
<name>A0A179B3L0_9ACTO</name>
<keyword evidence="11 13" id="KW-0472">Membrane</keyword>
<dbReference type="Pfam" id="PF00672">
    <property type="entry name" value="HAMP"/>
    <property type="match status" value="1"/>
</dbReference>
<dbReference type="PANTHER" id="PTHR45436">
    <property type="entry name" value="SENSOR HISTIDINE KINASE YKOH"/>
    <property type="match status" value="1"/>
</dbReference>
<dbReference type="InterPro" id="IPR036890">
    <property type="entry name" value="HATPase_C_sf"/>
</dbReference>
<keyword evidence="17" id="KW-1185">Reference proteome</keyword>
<organism evidence="16 17">
    <name type="scientific">Peptidiphaga gingivicola</name>
    <dbReference type="NCBI Taxonomy" id="2741497"/>
    <lineage>
        <taxon>Bacteria</taxon>
        <taxon>Bacillati</taxon>
        <taxon>Actinomycetota</taxon>
        <taxon>Actinomycetes</taxon>
        <taxon>Actinomycetales</taxon>
        <taxon>Actinomycetaceae</taxon>
        <taxon>Peptidiphaga</taxon>
    </lineage>
</organism>
<dbReference type="Proteomes" id="UP000078368">
    <property type="component" value="Unassembled WGS sequence"/>
</dbReference>
<evidence type="ECO:0000256" key="2">
    <source>
        <dbReference type="ARBA" id="ARBA00001968"/>
    </source>
</evidence>
<dbReference type="PROSITE" id="PS50109">
    <property type="entry name" value="HIS_KIN"/>
    <property type="match status" value="1"/>
</dbReference>
<dbReference type="PANTHER" id="PTHR45436:SF5">
    <property type="entry name" value="SENSOR HISTIDINE KINASE TRCS"/>
    <property type="match status" value="1"/>
</dbReference>
<dbReference type="InterPro" id="IPR003661">
    <property type="entry name" value="HisK_dim/P_dom"/>
</dbReference>
<feature type="domain" description="Histidine kinase" evidence="14">
    <location>
        <begin position="283"/>
        <end position="501"/>
    </location>
</feature>
<sequence length="585" mass="62669">MGSAHVMKRRTLTFRLLITFLSLLALVIVALGFVTISMLRSYLVHNVDDQLKSTGQVVASKTLANIAKMKGNNSADDVGHLNLSDYYIYVKMEGDTIIVPSPDNDASKKPDWDVAGPEYFSRQTYQRYGKPKDPGSFASKKTADFETVKGTQFGTQWRAIAFNLNDRRGTTIGTMIIALPLAPVDATVARIAWVIGLSGAAIVIVGAFTALFSIRSSLKPLRGIESATHAIADGDLSRRVPKGQEGSEVGKLADSINVMLEQIEQSFDVKERSEKKMRQFVSDASHELRTPLATVRGYAELYRIGGVPDCEIPVTMDRIESEAQRMSGLVEDLLQLARLDERRPLSLKDTQLTEIAMNAAMDLRVRDAGRPTAVIGLDGGPAPEITIYADSDKVTQVVTNLLSNVLSHTPAGTPVEIALGRHGEDAVVEVRDHGPGVEPEDSERLFERFFRTDSSRSRASGGSGLGLAIVASVMAAHGGTARISETPGGGLTVRLTFPPVAPSTASGGITAAEEAARVASSSETEQESKPKGKGIGRFKGSASKGSASKDSTDKSPTDKSPSDKDPTDKDPTDKDPTDKSPASKN</sequence>
<dbReference type="Gene3D" id="6.10.340.10">
    <property type="match status" value="1"/>
</dbReference>
<comment type="subcellular location">
    <subcellularLocation>
        <location evidence="3">Cell membrane</location>
    </subcellularLocation>
</comment>
<dbReference type="SUPFAM" id="SSF158472">
    <property type="entry name" value="HAMP domain-like"/>
    <property type="match status" value="1"/>
</dbReference>
<dbReference type="InterPro" id="IPR050428">
    <property type="entry name" value="TCS_sensor_his_kinase"/>
</dbReference>
<evidence type="ECO:0000256" key="12">
    <source>
        <dbReference type="SAM" id="MobiDB-lite"/>
    </source>
</evidence>
<feature type="region of interest" description="Disordered" evidence="12">
    <location>
        <begin position="504"/>
        <end position="585"/>
    </location>
</feature>
<dbReference type="CDD" id="cd00075">
    <property type="entry name" value="HATPase"/>
    <property type="match status" value="1"/>
</dbReference>
<dbReference type="CDD" id="cd06225">
    <property type="entry name" value="HAMP"/>
    <property type="match status" value="1"/>
</dbReference>
<evidence type="ECO:0000256" key="3">
    <source>
        <dbReference type="ARBA" id="ARBA00004236"/>
    </source>
</evidence>
<feature type="domain" description="HAMP" evidence="15">
    <location>
        <begin position="215"/>
        <end position="268"/>
    </location>
</feature>
<keyword evidence="5" id="KW-0597">Phosphoprotein</keyword>
<evidence type="ECO:0000256" key="9">
    <source>
        <dbReference type="ARBA" id="ARBA00022989"/>
    </source>
</evidence>
<dbReference type="FunFam" id="1.10.287.130:FF:000001">
    <property type="entry name" value="Two-component sensor histidine kinase"/>
    <property type="match status" value="1"/>
</dbReference>
<reference evidence="16 17" key="1">
    <citation type="submission" date="2016-04" db="EMBL/GenBank/DDBJ databases">
        <title>Peptidophaga gingivicola gen. nov., sp. nov., isolated from human subgingival plaque.</title>
        <authorList>
            <person name="Beall C.J."/>
            <person name="Mokrzan E.M."/>
            <person name="Griffen A.L."/>
            <person name="Leys E.J."/>
        </authorList>
    </citation>
    <scope>NUCLEOTIDE SEQUENCE [LARGE SCALE GENOMIC DNA]</scope>
    <source>
        <strain evidence="16 17">BA112</strain>
    </source>
</reference>
<dbReference type="PROSITE" id="PS50885">
    <property type="entry name" value="HAMP"/>
    <property type="match status" value="1"/>
</dbReference>